<reference evidence="11 12" key="1">
    <citation type="submission" date="2024-02" db="EMBL/GenBank/DDBJ databases">
        <title>Deinococcus xinjiangensis NBRC 107630.</title>
        <authorList>
            <person name="Ichikawa N."/>
            <person name="Katano-Makiyama Y."/>
            <person name="Hidaka K."/>
        </authorList>
    </citation>
    <scope>NUCLEOTIDE SEQUENCE [LARGE SCALE GENOMIC DNA]</scope>
    <source>
        <strain evidence="11 12">NBRC 107630</strain>
    </source>
</reference>
<keyword evidence="8" id="KW-1133">Transmembrane helix</keyword>
<evidence type="ECO:0000313" key="12">
    <source>
        <dbReference type="Proteomes" id="UP001458946"/>
    </source>
</evidence>
<dbReference type="RefSeq" id="WP_353543028.1">
    <property type="nucleotide sequence ID" value="NZ_BAABRN010000036.1"/>
</dbReference>
<keyword evidence="8" id="KW-0472">Membrane</keyword>
<name>A0ABP9VCV1_9DEIO</name>
<accession>A0ABP9VCV1</accession>
<dbReference type="Pfam" id="PF23368">
    <property type="entry name" value="DUF7092"/>
    <property type="match status" value="1"/>
</dbReference>
<dbReference type="Proteomes" id="UP001458946">
    <property type="component" value="Unassembled WGS sequence"/>
</dbReference>
<protein>
    <submittedName>
        <fullName evidence="11">Beta-barrel assembly-enhancing protease</fullName>
    </submittedName>
</protein>
<evidence type="ECO:0000256" key="2">
    <source>
        <dbReference type="ARBA" id="ARBA00022723"/>
    </source>
</evidence>
<evidence type="ECO:0000259" key="10">
    <source>
        <dbReference type="Pfam" id="PF23368"/>
    </source>
</evidence>
<dbReference type="PANTHER" id="PTHR22726">
    <property type="entry name" value="METALLOENDOPEPTIDASE OMA1"/>
    <property type="match status" value="1"/>
</dbReference>
<dbReference type="InterPro" id="IPR055518">
    <property type="entry name" value="DUF7092"/>
</dbReference>
<comment type="caution">
    <text evidence="11">The sequence shown here is derived from an EMBL/GenBank/DDBJ whole genome shotgun (WGS) entry which is preliminary data.</text>
</comment>
<evidence type="ECO:0000256" key="1">
    <source>
        <dbReference type="ARBA" id="ARBA00022670"/>
    </source>
</evidence>
<evidence type="ECO:0000256" key="4">
    <source>
        <dbReference type="ARBA" id="ARBA00022833"/>
    </source>
</evidence>
<feature type="transmembrane region" description="Helical" evidence="8">
    <location>
        <begin position="110"/>
        <end position="136"/>
    </location>
</feature>
<keyword evidence="5 6" id="KW-0482">Metalloprotease</keyword>
<evidence type="ECO:0000256" key="5">
    <source>
        <dbReference type="ARBA" id="ARBA00023049"/>
    </source>
</evidence>
<keyword evidence="8" id="KW-0812">Transmembrane</keyword>
<evidence type="ECO:0000256" key="6">
    <source>
        <dbReference type="RuleBase" id="RU003983"/>
    </source>
</evidence>
<keyword evidence="4 6" id="KW-0862">Zinc</keyword>
<keyword evidence="2" id="KW-0479">Metal-binding</keyword>
<keyword evidence="1 6" id="KW-0645">Protease</keyword>
<comment type="cofactor">
    <cofactor evidence="6">
        <name>Zn(2+)</name>
        <dbReference type="ChEBI" id="CHEBI:29105"/>
    </cofactor>
    <text evidence="6">Binds 1 zinc ion per subunit.</text>
</comment>
<dbReference type="InterPro" id="IPR001915">
    <property type="entry name" value="Peptidase_M48"/>
</dbReference>
<evidence type="ECO:0000256" key="7">
    <source>
        <dbReference type="SAM" id="MobiDB-lite"/>
    </source>
</evidence>
<proteinExistence type="inferred from homology"/>
<evidence type="ECO:0000256" key="3">
    <source>
        <dbReference type="ARBA" id="ARBA00022801"/>
    </source>
</evidence>
<comment type="similarity">
    <text evidence="6">Belongs to the peptidase M48 family.</text>
</comment>
<dbReference type="CDD" id="cd07332">
    <property type="entry name" value="M48C_Oma1_like"/>
    <property type="match status" value="1"/>
</dbReference>
<feature type="domain" description="Peptidase M48" evidence="9">
    <location>
        <begin position="216"/>
        <end position="369"/>
    </location>
</feature>
<dbReference type="InterPro" id="IPR051156">
    <property type="entry name" value="Mito/Outer_Membr_Metalloprot"/>
</dbReference>
<dbReference type="GO" id="GO:0008233">
    <property type="term" value="F:peptidase activity"/>
    <property type="evidence" value="ECO:0007669"/>
    <property type="project" value="UniProtKB-KW"/>
</dbReference>
<keyword evidence="3 6" id="KW-0378">Hydrolase</keyword>
<feature type="domain" description="DUF7092" evidence="10">
    <location>
        <begin position="12"/>
        <end position="92"/>
    </location>
</feature>
<dbReference type="Pfam" id="PF01435">
    <property type="entry name" value="Peptidase_M48"/>
    <property type="match status" value="1"/>
</dbReference>
<feature type="compositionally biased region" description="Basic and acidic residues" evidence="7">
    <location>
        <begin position="365"/>
        <end position="374"/>
    </location>
</feature>
<dbReference type="PANTHER" id="PTHR22726:SF1">
    <property type="entry name" value="METALLOENDOPEPTIDASE OMA1, MITOCHONDRIAL"/>
    <property type="match status" value="1"/>
</dbReference>
<evidence type="ECO:0000259" key="9">
    <source>
        <dbReference type="Pfam" id="PF01435"/>
    </source>
</evidence>
<gene>
    <name evidence="11" type="primary">bepA_2</name>
    <name evidence="11" type="ORF">Dxin01_02803</name>
</gene>
<sequence>MTVPTSPTPNRISGIYFDGRSSRDRAATLLVMGEQVILSVQPEGSAAQLEERWTLAQLGIEPPLARVRRVIRLPNGGRFETLDDASVSALEALTGRNKGLNRVRRIEGSWALTLGALVMLGAFVWGFLTFGLPALARSASKATPSSVLASFDREAINLLDNGSFMSPSQLSAARQAQIQKEFTEVKRWAGGAYPYRLLLRNGEPESDKGGGFGIGANAFALPNGTIVMTDQLVDLAQSDRELMGVLAHETGHVTHRHALSSVYQGLGLTLLGTAITGDLISAGTFAAAVPTALLKNGYSRQAETQSDEVAGQYLKEKYGTTKPLRDILARLEKDDKAAKESDIKQGSSTDDMLQTHPGTAQRLTHLREIEQAGK</sequence>
<dbReference type="Gene3D" id="3.30.2010.10">
    <property type="entry name" value="Metalloproteases ('zincins'), catalytic domain"/>
    <property type="match status" value="1"/>
</dbReference>
<feature type="compositionally biased region" description="Polar residues" evidence="7">
    <location>
        <begin position="344"/>
        <end position="362"/>
    </location>
</feature>
<evidence type="ECO:0000313" key="11">
    <source>
        <dbReference type="EMBL" id="GAA5503054.1"/>
    </source>
</evidence>
<evidence type="ECO:0000256" key="8">
    <source>
        <dbReference type="SAM" id="Phobius"/>
    </source>
</evidence>
<dbReference type="EMBL" id="BAABRN010000036">
    <property type="protein sequence ID" value="GAA5503054.1"/>
    <property type="molecule type" value="Genomic_DNA"/>
</dbReference>
<feature type="region of interest" description="Disordered" evidence="7">
    <location>
        <begin position="335"/>
        <end position="374"/>
    </location>
</feature>
<dbReference type="GO" id="GO:0006508">
    <property type="term" value="P:proteolysis"/>
    <property type="evidence" value="ECO:0007669"/>
    <property type="project" value="UniProtKB-KW"/>
</dbReference>
<keyword evidence="12" id="KW-1185">Reference proteome</keyword>
<organism evidence="11 12">
    <name type="scientific">Deinococcus xinjiangensis</name>
    <dbReference type="NCBI Taxonomy" id="457454"/>
    <lineage>
        <taxon>Bacteria</taxon>
        <taxon>Thermotogati</taxon>
        <taxon>Deinococcota</taxon>
        <taxon>Deinococci</taxon>
        <taxon>Deinococcales</taxon>
        <taxon>Deinococcaceae</taxon>
        <taxon>Deinococcus</taxon>
    </lineage>
</organism>